<reference evidence="2" key="1">
    <citation type="submission" date="2021-11" db="EMBL/GenBank/DDBJ databases">
        <title>Purpureocillium_takamizusanense_genome.</title>
        <authorList>
            <person name="Nguyen N.-H."/>
        </authorList>
    </citation>
    <scope>NUCLEOTIDE SEQUENCE</scope>
    <source>
        <strain evidence="2">PT3</strain>
    </source>
</reference>
<gene>
    <name evidence="2" type="ORF">JDV02_009842</name>
</gene>
<feature type="region of interest" description="Disordered" evidence="1">
    <location>
        <begin position="192"/>
        <end position="217"/>
    </location>
</feature>
<sequence length="240" mass="25650">MRGLPFNMGSNRKHGAQDVVGAAASMADAVAADTAAVVTPHPENAQQPAEGVKVEDADEEAQNPPVENETLEDIIAALFPTAAPDADTMASTSTVDEGYATSTTAVASSSDTEVEQPSSPQRLEGFFFVLSSNGSIDWDAVRDLTGFSPLADLALPSPSSDDDDERTSYYHHGWDDRHVDWEVLNNIAGLPSLADLETPSDPQGDDDDDDDNVVHTSDYYHWRDDDSVSGFDSDSDSSIL</sequence>
<protein>
    <submittedName>
        <fullName evidence="2">Uncharacterized protein</fullName>
    </submittedName>
</protein>
<dbReference type="EMBL" id="CP086363">
    <property type="protein sequence ID" value="UNI24063.1"/>
    <property type="molecule type" value="Genomic_DNA"/>
</dbReference>
<accession>A0A9Q8VFY0</accession>
<evidence type="ECO:0000313" key="2">
    <source>
        <dbReference type="EMBL" id="UNI24063.1"/>
    </source>
</evidence>
<evidence type="ECO:0000256" key="1">
    <source>
        <dbReference type="SAM" id="MobiDB-lite"/>
    </source>
</evidence>
<dbReference type="Proteomes" id="UP000829364">
    <property type="component" value="Chromosome 10"/>
</dbReference>
<dbReference type="RefSeq" id="XP_047847544.1">
    <property type="nucleotide sequence ID" value="XM_047991532.1"/>
</dbReference>
<organism evidence="2 3">
    <name type="scientific">Purpureocillium takamizusanense</name>
    <dbReference type="NCBI Taxonomy" id="2060973"/>
    <lineage>
        <taxon>Eukaryota</taxon>
        <taxon>Fungi</taxon>
        <taxon>Dikarya</taxon>
        <taxon>Ascomycota</taxon>
        <taxon>Pezizomycotina</taxon>
        <taxon>Sordariomycetes</taxon>
        <taxon>Hypocreomycetidae</taxon>
        <taxon>Hypocreales</taxon>
        <taxon>Ophiocordycipitaceae</taxon>
        <taxon>Purpureocillium</taxon>
    </lineage>
</organism>
<feature type="region of interest" description="Disordered" evidence="1">
    <location>
        <begin position="34"/>
        <end position="67"/>
    </location>
</feature>
<name>A0A9Q8VFY0_9HYPO</name>
<dbReference type="KEGG" id="ptkz:JDV02_009842"/>
<dbReference type="GeneID" id="72071787"/>
<dbReference type="AlphaFoldDB" id="A0A9Q8VFY0"/>
<keyword evidence="3" id="KW-1185">Reference proteome</keyword>
<proteinExistence type="predicted"/>
<evidence type="ECO:0000313" key="3">
    <source>
        <dbReference type="Proteomes" id="UP000829364"/>
    </source>
</evidence>